<evidence type="ECO:0000313" key="3">
    <source>
        <dbReference type="Proteomes" id="UP000694386"/>
    </source>
</evidence>
<dbReference type="AlphaFoldDB" id="A0A8C2ML90"/>
<evidence type="ECO:0000313" key="2">
    <source>
        <dbReference type="Ensembl" id="ENSCGRP00001019567.1"/>
    </source>
</evidence>
<dbReference type="Ensembl" id="ENSCGRT00001023811.1">
    <property type="protein sequence ID" value="ENSCGRP00001019567.1"/>
    <property type="gene ID" value="ENSCGRG00001018961.1"/>
</dbReference>
<proteinExistence type="predicted"/>
<name>A0A8C2ML90_CRIGR</name>
<sequence>EAIRLVLPRWPFHASRGRRGESTPAVTSPAPRSLSPGTQLPAPVPSGSGAPWPGARWRVPGRVARSRAQDAPRTRAWPSRPYPQDVVALRAAAWDLDALRGAHGGGRSVRPGRLSAAPPRAPPAPRLRVALGTWHSQPPEPGRTARREIVSGQPRPLRRRRQRPLPGPAGSRGEEPGRARKTAEIRLRARRLAMGPRSGQDSSRAILRSRKKSCLVAAPPGGQRQKKGGSKCQARWTLGLFLDYI</sequence>
<accession>A0A8C2ML90</accession>
<feature type="region of interest" description="Disordered" evidence="1">
    <location>
        <begin position="103"/>
        <end position="230"/>
    </location>
</feature>
<reference evidence="2" key="2">
    <citation type="submission" date="2025-09" db="UniProtKB">
        <authorList>
            <consortium name="Ensembl"/>
        </authorList>
    </citation>
    <scope>IDENTIFICATION</scope>
</reference>
<feature type="compositionally biased region" description="Basic and acidic residues" evidence="1">
    <location>
        <begin position="172"/>
        <end position="187"/>
    </location>
</feature>
<organism evidence="2 3">
    <name type="scientific">Cricetulus griseus</name>
    <name type="common">Chinese hamster</name>
    <name type="synonym">Cricetulus barabensis griseus</name>
    <dbReference type="NCBI Taxonomy" id="10029"/>
    <lineage>
        <taxon>Eukaryota</taxon>
        <taxon>Metazoa</taxon>
        <taxon>Chordata</taxon>
        <taxon>Craniata</taxon>
        <taxon>Vertebrata</taxon>
        <taxon>Euteleostomi</taxon>
        <taxon>Mammalia</taxon>
        <taxon>Eutheria</taxon>
        <taxon>Euarchontoglires</taxon>
        <taxon>Glires</taxon>
        <taxon>Rodentia</taxon>
        <taxon>Myomorpha</taxon>
        <taxon>Muroidea</taxon>
        <taxon>Cricetidae</taxon>
        <taxon>Cricetinae</taxon>
        <taxon>Cricetulus</taxon>
    </lineage>
</organism>
<evidence type="ECO:0000256" key="1">
    <source>
        <dbReference type="SAM" id="MobiDB-lite"/>
    </source>
</evidence>
<protein>
    <submittedName>
        <fullName evidence="2">Uncharacterized protein</fullName>
    </submittedName>
</protein>
<reference evidence="2" key="1">
    <citation type="submission" date="2025-08" db="UniProtKB">
        <authorList>
            <consortium name="Ensembl"/>
        </authorList>
    </citation>
    <scope>IDENTIFICATION</scope>
</reference>
<dbReference type="Proteomes" id="UP000694386">
    <property type="component" value="Unplaced"/>
</dbReference>
<feature type="region of interest" description="Disordered" evidence="1">
    <location>
        <begin position="13"/>
        <end position="80"/>
    </location>
</feature>